<proteinExistence type="predicted"/>
<evidence type="ECO:0000256" key="1">
    <source>
        <dbReference type="SAM" id="MobiDB-lite"/>
    </source>
</evidence>
<feature type="region of interest" description="Disordered" evidence="1">
    <location>
        <begin position="1"/>
        <end position="29"/>
    </location>
</feature>
<gene>
    <name evidence="2" type="primary">rabl3</name>
    <name evidence="2" type="ORF">SNAT2548_LOCUS11369</name>
</gene>
<reference evidence="2" key="1">
    <citation type="submission" date="2021-02" db="EMBL/GenBank/DDBJ databases">
        <authorList>
            <person name="Dougan E. K."/>
            <person name="Rhodes N."/>
            <person name="Thang M."/>
            <person name="Chan C."/>
        </authorList>
    </citation>
    <scope>NUCLEOTIDE SEQUENCE</scope>
</reference>
<comment type="caution">
    <text evidence="2">The sequence shown here is derived from an EMBL/GenBank/DDBJ whole genome shotgun (WGS) entry which is preliminary data.</text>
</comment>
<organism evidence="2 3">
    <name type="scientific">Symbiodinium natans</name>
    <dbReference type="NCBI Taxonomy" id="878477"/>
    <lineage>
        <taxon>Eukaryota</taxon>
        <taxon>Sar</taxon>
        <taxon>Alveolata</taxon>
        <taxon>Dinophyceae</taxon>
        <taxon>Suessiales</taxon>
        <taxon>Symbiodiniaceae</taxon>
        <taxon>Symbiodinium</taxon>
    </lineage>
</organism>
<dbReference type="EMBL" id="CAJNDS010001013">
    <property type="protein sequence ID" value="CAE7244018.1"/>
    <property type="molecule type" value="Genomic_DNA"/>
</dbReference>
<accession>A0A812LBB4</accession>
<sequence>MPAWSFSGLDTRPPVSEELPEAGRSGHPGALKVRVETATSTTVSSSPAALAEGTAMLEGEDLPCGHLPIDDWDENQPGASFKVVLLGTDTQGRFGNELFVAAVSLIAAARAALPVLLSRNAGDEKRQILQLPCLRSSRHLAQKVKDFCKGCNPGDIWKDRSNSCNRGRGCLQHLQSKKMVLDPSGGGFHQDLSEWRDPPLKWRPLLQKVFHTPMPKLQAPVALPDAADLVMYFRPFKRKQVFDVYNSDGRLSAPPFSFFAWAAAAHRRAVSHGKLWVVADPSLRTHPTVTRLVKELGAELFKGMDQVPKQAWLGDFVWLRAAAHVAISPSTFAWWAAFLSEATTVYVPVLPGQVPMPWCPLLPEDPRYVFFDVWNNESLTEEHRFEMPGHFAFIALSARLTIQVLRRALFLSLS</sequence>
<keyword evidence="3" id="KW-1185">Reference proteome</keyword>
<dbReference type="AlphaFoldDB" id="A0A812LBB4"/>
<evidence type="ECO:0000313" key="2">
    <source>
        <dbReference type="EMBL" id="CAE7244018.1"/>
    </source>
</evidence>
<name>A0A812LBB4_9DINO</name>
<dbReference type="Proteomes" id="UP000604046">
    <property type="component" value="Unassembled WGS sequence"/>
</dbReference>
<dbReference type="OrthoDB" id="204303at2759"/>
<evidence type="ECO:0000313" key="3">
    <source>
        <dbReference type="Proteomes" id="UP000604046"/>
    </source>
</evidence>
<protein>
    <submittedName>
        <fullName evidence="2">Rabl3 protein</fullName>
    </submittedName>
</protein>